<gene>
    <name evidence="1" type="ORF">NDU88_007518</name>
</gene>
<evidence type="ECO:0000313" key="1">
    <source>
        <dbReference type="EMBL" id="KAJ1203737.1"/>
    </source>
</evidence>
<accession>A0AAV7VQR1</accession>
<name>A0AAV7VQR1_PLEWA</name>
<comment type="caution">
    <text evidence="1">The sequence shown here is derived from an EMBL/GenBank/DDBJ whole genome shotgun (WGS) entry which is preliminary data.</text>
</comment>
<reference evidence="1" key="1">
    <citation type="journal article" date="2022" name="bioRxiv">
        <title>Sequencing and chromosome-scale assembly of the giantPleurodeles waltlgenome.</title>
        <authorList>
            <person name="Brown T."/>
            <person name="Elewa A."/>
            <person name="Iarovenko S."/>
            <person name="Subramanian E."/>
            <person name="Araus A.J."/>
            <person name="Petzold A."/>
            <person name="Susuki M."/>
            <person name="Suzuki K.-i.T."/>
            <person name="Hayashi T."/>
            <person name="Toyoda A."/>
            <person name="Oliveira C."/>
            <person name="Osipova E."/>
            <person name="Leigh N.D."/>
            <person name="Simon A."/>
            <person name="Yun M.H."/>
        </authorList>
    </citation>
    <scope>NUCLEOTIDE SEQUENCE</scope>
    <source>
        <strain evidence="1">20211129_DDA</strain>
        <tissue evidence="1">Liver</tissue>
    </source>
</reference>
<evidence type="ECO:0000313" key="2">
    <source>
        <dbReference type="Proteomes" id="UP001066276"/>
    </source>
</evidence>
<proteinExistence type="predicted"/>
<sequence length="66" mass="7277">MRTLVRSVTWQPETLDAGSCARRSFPEDSCRDATDACKIHEVYYASHGGPESEIQSCLGIIALEFA</sequence>
<dbReference type="EMBL" id="JANPWB010000003">
    <property type="protein sequence ID" value="KAJ1203737.1"/>
    <property type="molecule type" value="Genomic_DNA"/>
</dbReference>
<protein>
    <submittedName>
        <fullName evidence="1">Uncharacterized protein</fullName>
    </submittedName>
</protein>
<organism evidence="1 2">
    <name type="scientific">Pleurodeles waltl</name>
    <name type="common">Iberian ribbed newt</name>
    <dbReference type="NCBI Taxonomy" id="8319"/>
    <lineage>
        <taxon>Eukaryota</taxon>
        <taxon>Metazoa</taxon>
        <taxon>Chordata</taxon>
        <taxon>Craniata</taxon>
        <taxon>Vertebrata</taxon>
        <taxon>Euteleostomi</taxon>
        <taxon>Amphibia</taxon>
        <taxon>Batrachia</taxon>
        <taxon>Caudata</taxon>
        <taxon>Salamandroidea</taxon>
        <taxon>Salamandridae</taxon>
        <taxon>Pleurodelinae</taxon>
        <taxon>Pleurodeles</taxon>
    </lineage>
</organism>
<dbReference type="Proteomes" id="UP001066276">
    <property type="component" value="Chromosome 2_1"/>
</dbReference>
<keyword evidence="2" id="KW-1185">Reference proteome</keyword>
<dbReference type="AlphaFoldDB" id="A0AAV7VQR1"/>